<evidence type="ECO:0000256" key="3">
    <source>
        <dbReference type="ARBA" id="ARBA00023163"/>
    </source>
</evidence>
<dbReference type="EMBL" id="CP002780">
    <property type="protein sequence ID" value="AEG61494.1"/>
    <property type="molecule type" value="Genomic_DNA"/>
</dbReference>
<dbReference type="InterPro" id="IPR036388">
    <property type="entry name" value="WH-like_DNA-bd_sf"/>
</dbReference>
<keyword evidence="3" id="KW-0804">Transcription</keyword>
<dbReference type="PROSITE" id="PS50995">
    <property type="entry name" value="HTH_MARR_2"/>
    <property type="match status" value="1"/>
</dbReference>
<evidence type="ECO:0000256" key="1">
    <source>
        <dbReference type="ARBA" id="ARBA00023015"/>
    </source>
</evidence>
<evidence type="ECO:0000259" key="4">
    <source>
        <dbReference type="PROSITE" id="PS50995"/>
    </source>
</evidence>
<dbReference type="PRINTS" id="PR00598">
    <property type="entry name" value="HTHMARR"/>
</dbReference>
<dbReference type="AlphaFoldDB" id="F6DK77"/>
<evidence type="ECO:0000313" key="6">
    <source>
        <dbReference type="Proteomes" id="UP000009234"/>
    </source>
</evidence>
<dbReference type="OrthoDB" id="9799663at2"/>
<dbReference type="PANTHER" id="PTHR42756">
    <property type="entry name" value="TRANSCRIPTIONAL REGULATOR, MARR"/>
    <property type="match status" value="1"/>
</dbReference>
<organism evidence="5 6">
    <name type="scientific">Desulforamulus ruminis (strain ATCC 23193 / DSM 2154 / NCIMB 8452 / DL)</name>
    <name type="common">Desulfotomaculum ruminis</name>
    <dbReference type="NCBI Taxonomy" id="696281"/>
    <lineage>
        <taxon>Bacteria</taxon>
        <taxon>Bacillati</taxon>
        <taxon>Bacillota</taxon>
        <taxon>Clostridia</taxon>
        <taxon>Eubacteriales</taxon>
        <taxon>Peptococcaceae</taxon>
        <taxon>Desulforamulus</taxon>
    </lineage>
</organism>
<proteinExistence type="predicted"/>
<dbReference type="HOGENOM" id="CLU_083287_18_6_9"/>
<gene>
    <name evidence="5" type="ordered locus">Desru_3288</name>
</gene>
<dbReference type="Pfam" id="PF01047">
    <property type="entry name" value="MarR"/>
    <property type="match status" value="1"/>
</dbReference>
<evidence type="ECO:0000256" key="2">
    <source>
        <dbReference type="ARBA" id="ARBA00023125"/>
    </source>
</evidence>
<dbReference type="SUPFAM" id="SSF46785">
    <property type="entry name" value="Winged helix' DNA-binding domain"/>
    <property type="match status" value="1"/>
</dbReference>
<dbReference type="GO" id="GO:0003677">
    <property type="term" value="F:DNA binding"/>
    <property type="evidence" value="ECO:0007669"/>
    <property type="project" value="UniProtKB-KW"/>
</dbReference>
<dbReference type="InterPro" id="IPR036390">
    <property type="entry name" value="WH_DNA-bd_sf"/>
</dbReference>
<reference evidence="5 6" key="2">
    <citation type="journal article" date="2012" name="Stand. Genomic Sci.">
        <title>Complete genome sequence of the sulfate-reducing firmicute Desulfotomaculum ruminis type strain (DL(T)).</title>
        <authorList>
            <person name="Spring S."/>
            <person name="Visser M."/>
            <person name="Lu M."/>
            <person name="Copeland A."/>
            <person name="Lapidus A."/>
            <person name="Lucas S."/>
            <person name="Cheng J.F."/>
            <person name="Han C."/>
            <person name="Tapia R."/>
            <person name="Goodwin L.A."/>
            <person name="Pitluck S."/>
            <person name="Ivanova N."/>
            <person name="Land M."/>
            <person name="Hauser L."/>
            <person name="Larimer F."/>
            <person name="Rohde M."/>
            <person name="Goker M."/>
            <person name="Detter J.C."/>
            <person name="Kyrpides N.C."/>
            <person name="Woyke T."/>
            <person name="Schaap P.J."/>
            <person name="Plugge C.M."/>
            <person name="Muyzer G."/>
            <person name="Kuever J."/>
            <person name="Pereira I.A."/>
            <person name="Parshina S.N."/>
            <person name="Bernier-Latmani R."/>
            <person name="Stams A.J."/>
            <person name="Klenk H.P."/>
        </authorList>
    </citation>
    <scope>NUCLEOTIDE SEQUENCE [LARGE SCALE GENOMIC DNA]</scope>
    <source>
        <strain evidence="6">ATCC 23193 / DSM 2154 / NCIB 8452 / DL</strain>
    </source>
</reference>
<dbReference type="InterPro" id="IPR000835">
    <property type="entry name" value="HTH_MarR-typ"/>
</dbReference>
<keyword evidence="2" id="KW-0238">DNA-binding</keyword>
<dbReference type="Proteomes" id="UP000009234">
    <property type="component" value="Chromosome"/>
</dbReference>
<keyword evidence="6" id="KW-1185">Reference proteome</keyword>
<dbReference type="KEGG" id="dru:Desru_3288"/>
<name>F6DK77_DESRL</name>
<dbReference type="STRING" id="696281.Desru_3288"/>
<dbReference type="eggNOG" id="COG1846">
    <property type="taxonomic scope" value="Bacteria"/>
</dbReference>
<dbReference type="PANTHER" id="PTHR42756:SF1">
    <property type="entry name" value="TRANSCRIPTIONAL REPRESSOR OF EMRAB OPERON"/>
    <property type="match status" value="1"/>
</dbReference>
<evidence type="ECO:0000313" key="5">
    <source>
        <dbReference type="EMBL" id="AEG61494.1"/>
    </source>
</evidence>
<dbReference type="SMART" id="SM00347">
    <property type="entry name" value="HTH_MARR"/>
    <property type="match status" value="1"/>
</dbReference>
<keyword evidence="1" id="KW-0805">Transcription regulation</keyword>
<dbReference type="Gene3D" id="1.10.10.10">
    <property type="entry name" value="Winged helix-like DNA-binding domain superfamily/Winged helix DNA-binding domain"/>
    <property type="match status" value="1"/>
</dbReference>
<sequence length="139" mass="16102">MLMKIEESLGFKLAKASQRMFALFEDHLIRAGITSKQNGAMLLIHEHPSLTQKEIANIQRVDQTTMGQIIDQLEKKRFVMRVKHPTDRRAYCLVLTDAGEELITSLWADMKRCEAVFLQKLNQDEIEQLFKLLDKIEGE</sequence>
<reference evidence="6" key="1">
    <citation type="submission" date="2011-05" db="EMBL/GenBank/DDBJ databases">
        <title>Complete sequence of Desulfotomaculum ruminis DSM 2154.</title>
        <authorList>
            <person name="Lucas S."/>
            <person name="Copeland A."/>
            <person name="Lapidus A."/>
            <person name="Cheng J.-F."/>
            <person name="Goodwin L."/>
            <person name="Pitluck S."/>
            <person name="Lu M."/>
            <person name="Detter J.C."/>
            <person name="Han C."/>
            <person name="Tapia R."/>
            <person name="Land M."/>
            <person name="Hauser L."/>
            <person name="Kyrpides N."/>
            <person name="Ivanova N."/>
            <person name="Mikhailova N."/>
            <person name="Pagani I."/>
            <person name="Stams A.J.M."/>
            <person name="Plugge C.M."/>
            <person name="Muyzer G."/>
            <person name="Kuever J."/>
            <person name="Parshina S.N."/>
            <person name="Ivanova A.E."/>
            <person name="Nazina T.N."/>
            <person name="Brambilla E."/>
            <person name="Spring S."/>
            <person name="Klenk H.-P."/>
            <person name="Woyke T."/>
        </authorList>
    </citation>
    <scope>NUCLEOTIDE SEQUENCE [LARGE SCALE GENOMIC DNA]</scope>
    <source>
        <strain evidence="6">ATCC 23193 / DSM 2154 / NCIB 8452 / DL</strain>
    </source>
</reference>
<accession>F6DK77</accession>
<feature type="domain" description="HTH marR-type" evidence="4">
    <location>
        <begin position="6"/>
        <end position="138"/>
    </location>
</feature>
<protein>
    <submittedName>
        <fullName evidence="5">Regulatory protein MarR</fullName>
    </submittedName>
</protein>
<dbReference type="GO" id="GO:0003700">
    <property type="term" value="F:DNA-binding transcription factor activity"/>
    <property type="evidence" value="ECO:0007669"/>
    <property type="project" value="InterPro"/>
</dbReference>